<dbReference type="InParanoid" id="A0A074YCG3"/>
<evidence type="ECO:0000313" key="9">
    <source>
        <dbReference type="Proteomes" id="UP000030641"/>
    </source>
</evidence>
<dbReference type="PANTHER" id="PTHR11452">
    <property type="entry name" value="ALPHA-GALACTOSIDASE/ALPHA-N-ACETYLGALACTOSAMINIDASE"/>
    <property type="match status" value="1"/>
</dbReference>
<evidence type="ECO:0000313" key="8">
    <source>
        <dbReference type="EMBL" id="KEQ93704.1"/>
    </source>
</evidence>
<dbReference type="GO" id="GO:0005975">
    <property type="term" value="P:carbohydrate metabolic process"/>
    <property type="evidence" value="ECO:0007669"/>
    <property type="project" value="InterPro"/>
</dbReference>
<evidence type="ECO:0000256" key="6">
    <source>
        <dbReference type="RuleBase" id="RU361168"/>
    </source>
</evidence>
<dbReference type="EMBL" id="KL584764">
    <property type="protein sequence ID" value="KEQ93704.1"/>
    <property type="molecule type" value="Genomic_DNA"/>
</dbReference>
<organism evidence="8 9">
    <name type="scientific">Aureobasidium subglaciale (strain EXF-2481)</name>
    <name type="common">Aureobasidium pullulans var. subglaciale</name>
    <dbReference type="NCBI Taxonomy" id="1043005"/>
    <lineage>
        <taxon>Eukaryota</taxon>
        <taxon>Fungi</taxon>
        <taxon>Dikarya</taxon>
        <taxon>Ascomycota</taxon>
        <taxon>Pezizomycotina</taxon>
        <taxon>Dothideomycetes</taxon>
        <taxon>Dothideomycetidae</taxon>
        <taxon>Dothideales</taxon>
        <taxon>Saccotheciaceae</taxon>
        <taxon>Aureobasidium</taxon>
    </lineage>
</organism>
<dbReference type="HOGENOM" id="CLU_013093_4_2_1"/>
<dbReference type="InterPro" id="IPR017853">
    <property type="entry name" value="GH"/>
</dbReference>
<dbReference type="InterPro" id="IPR002241">
    <property type="entry name" value="Glyco_hydro_27"/>
</dbReference>
<dbReference type="STRING" id="1043005.A0A074YCG3"/>
<gene>
    <name evidence="8" type="ORF">AUEXF2481DRAFT_41442</name>
</gene>
<dbReference type="Proteomes" id="UP000030641">
    <property type="component" value="Unassembled WGS sequence"/>
</dbReference>
<name>A0A074YCG3_AURSE</name>
<dbReference type="SUPFAM" id="SSF51445">
    <property type="entry name" value="(Trans)glycosidases"/>
    <property type="match status" value="1"/>
</dbReference>
<dbReference type="Gene3D" id="3.20.20.70">
    <property type="entry name" value="Aldolase class I"/>
    <property type="match status" value="1"/>
</dbReference>
<keyword evidence="7" id="KW-0732">Signal</keyword>
<keyword evidence="9" id="KW-1185">Reference proteome</keyword>
<dbReference type="GO" id="GO:0004557">
    <property type="term" value="F:alpha-galactosidase activity"/>
    <property type="evidence" value="ECO:0007669"/>
    <property type="project" value="UniProtKB-EC"/>
</dbReference>
<dbReference type="OrthoDB" id="5795902at2759"/>
<evidence type="ECO:0000256" key="4">
    <source>
        <dbReference type="ARBA" id="ARBA00022801"/>
    </source>
</evidence>
<feature type="chain" id="PRO_5001704273" description="Alpha-galactosidase" evidence="7">
    <location>
        <begin position="20"/>
        <end position="160"/>
    </location>
</feature>
<dbReference type="EC" id="3.2.1.22" evidence="3 6"/>
<comment type="catalytic activity">
    <reaction evidence="1 6">
        <text>Hydrolysis of terminal, non-reducing alpha-D-galactose residues in alpha-D-galactosides, including galactose oligosaccharides, galactomannans and galactolipids.</text>
        <dbReference type="EC" id="3.2.1.22"/>
    </reaction>
</comment>
<dbReference type="OMA" id="NEFAFFR"/>
<protein>
    <recommendedName>
        <fullName evidence="3 6">Alpha-galactosidase</fullName>
        <ecNumber evidence="3 6">3.2.1.22</ecNumber>
    </recommendedName>
    <alternativeName>
        <fullName evidence="6">Melibiase</fullName>
    </alternativeName>
</protein>
<keyword evidence="6" id="KW-1015">Disulfide bond</keyword>
<dbReference type="RefSeq" id="XP_013342310.1">
    <property type="nucleotide sequence ID" value="XM_013486856.1"/>
</dbReference>
<dbReference type="Pfam" id="PF16499">
    <property type="entry name" value="Melibiase_2"/>
    <property type="match status" value="1"/>
</dbReference>
<evidence type="ECO:0000256" key="7">
    <source>
        <dbReference type="SAM" id="SignalP"/>
    </source>
</evidence>
<comment type="similarity">
    <text evidence="2 6">Belongs to the glycosyl hydrolase 27 family.</text>
</comment>
<proteinExistence type="inferred from homology"/>
<dbReference type="PRINTS" id="PR00740">
    <property type="entry name" value="GLHYDRLASE27"/>
</dbReference>
<evidence type="ECO:0000256" key="1">
    <source>
        <dbReference type="ARBA" id="ARBA00001255"/>
    </source>
</evidence>
<evidence type="ECO:0000256" key="2">
    <source>
        <dbReference type="ARBA" id="ARBA00009743"/>
    </source>
</evidence>
<dbReference type="GeneID" id="25366870"/>
<dbReference type="PANTHER" id="PTHR11452:SF75">
    <property type="entry name" value="ALPHA-GALACTOSIDASE MEL1"/>
    <property type="match status" value="1"/>
</dbReference>
<feature type="signal peptide" evidence="7">
    <location>
        <begin position="1"/>
        <end position="19"/>
    </location>
</feature>
<sequence length="160" mass="17019">MLHSVARLAAITALPLTLASPTIHKRLANGLAPTPPMGWNSYNHYNCAPNQSIIQSNADALVNLGLADLGYTYVTTDCGWTIPDRGADGKLTWNETLFPSGFPAVGQYIHDLGLGFGTYSDGGVLMCAGGINQTGSLGFEYTDAEIFASWGADLLKYDNC</sequence>
<keyword evidence="4 6" id="KW-0378">Hydrolase</keyword>
<keyword evidence="5 6" id="KW-0326">Glycosidase</keyword>
<dbReference type="CDD" id="cd14792">
    <property type="entry name" value="GH27"/>
    <property type="match status" value="1"/>
</dbReference>
<reference evidence="8 9" key="1">
    <citation type="journal article" date="2014" name="BMC Genomics">
        <title>Genome sequencing of four Aureobasidium pullulans varieties: biotechnological potential, stress tolerance, and description of new species.</title>
        <authorList>
            <person name="Gostin Ar C."/>
            <person name="Ohm R.A."/>
            <person name="Kogej T."/>
            <person name="Sonjak S."/>
            <person name="Turk M."/>
            <person name="Zajc J."/>
            <person name="Zalar P."/>
            <person name="Grube M."/>
            <person name="Sun H."/>
            <person name="Han J."/>
            <person name="Sharma A."/>
            <person name="Chiniquy J."/>
            <person name="Ngan C.Y."/>
            <person name="Lipzen A."/>
            <person name="Barry K."/>
            <person name="Grigoriev I.V."/>
            <person name="Gunde-Cimerman N."/>
        </authorList>
    </citation>
    <scope>NUCLEOTIDE SEQUENCE [LARGE SCALE GENOMIC DNA]</scope>
    <source>
        <strain evidence="8 9">EXF-2481</strain>
    </source>
</reference>
<accession>A0A074YCG3</accession>
<dbReference type="AlphaFoldDB" id="A0A074YCG3"/>
<evidence type="ECO:0000256" key="5">
    <source>
        <dbReference type="ARBA" id="ARBA00023295"/>
    </source>
</evidence>
<evidence type="ECO:0000256" key="3">
    <source>
        <dbReference type="ARBA" id="ARBA00012755"/>
    </source>
</evidence>
<dbReference type="InterPro" id="IPR013785">
    <property type="entry name" value="Aldolase_TIM"/>
</dbReference>